<comment type="caution">
    <text evidence="3">The sequence shown here is derived from an EMBL/GenBank/DDBJ whole genome shotgun (WGS) entry which is preliminary data.</text>
</comment>
<reference evidence="3 4" key="1">
    <citation type="submission" date="2012-09" db="EMBL/GenBank/DDBJ databases">
        <title>Draft Genome Sequences of 6 Strains from Genus Thauera.</title>
        <authorList>
            <person name="Liu B."/>
            <person name="Shapleigh J.P."/>
            <person name="Frostegard A.H."/>
        </authorList>
    </citation>
    <scope>NUCLEOTIDE SEQUENCE [LARGE SCALE GENOMIC DNA]</scope>
    <source>
        <strain evidence="3 4">B4P</strain>
    </source>
</reference>
<dbReference type="SUPFAM" id="SSF56059">
    <property type="entry name" value="Glutathione synthetase ATP-binding domain-like"/>
    <property type="match status" value="1"/>
</dbReference>
<dbReference type="PROSITE" id="PS50975">
    <property type="entry name" value="ATP_GRASP"/>
    <property type="match status" value="1"/>
</dbReference>
<gene>
    <name evidence="3" type="ORF">C667_16731</name>
</gene>
<dbReference type="InterPro" id="IPR004218">
    <property type="entry name" value="GSHS_ATP-bd"/>
</dbReference>
<dbReference type="InterPro" id="IPR013815">
    <property type="entry name" value="ATP_grasp_subdomain_1"/>
</dbReference>
<dbReference type="Gene3D" id="3.30.470.20">
    <property type="entry name" value="ATP-grasp fold, B domain"/>
    <property type="match status" value="1"/>
</dbReference>
<dbReference type="InterPro" id="IPR011761">
    <property type="entry name" value="ATP-grasp"/>
</dbReference>
<dbReference type="GO" id="GO:0046872">
    <property type="term" value="F:metal ion binding"/>
    <property type="evidence" value="ECO:0007669"/>
    <property type="project" value="InterPro"/>
</dbReference>
<evidence type="ECO:0000259" key="2">
    <source>
        <dbReference type="PROSITE" id="PS50975"/>
    </source>
</evidence>
<dbReference type="Proteomes" id="UP000013047">
    <property type="component" value="Unassembled WGS sequence"/>
</dbReference>
<dbReference type="Gene3D" id="3.30.1490.20">
    <property type="entry name" value="ATP-grasp fold, A domain"/>
    <property type="match status" value="1"/>
</dbReference>
<evidence type="ECO:0000313" key="4">
    <source>
        <dbReference type="Proteomes" id="UP000013047"/>
    </source>
</evidence>
<dbReference type="GO" id="GO:0005524">
    <property type="term" value="F:ATP binding"/>
    <property type="evidence" value="ECO:0007669"/>
    <property type="project" value="UniProtKB-UniRule"/>
</dbReference>
<dbReference type="GO" id="GO:0004363">
    <property type="term" value="F:glutathione synthase activity"/>
    <property type="evidence" value="ECO:0007669"/>
    <property type="project" value="InterPro"/>
</dbReference>
<dbReference type="EMBL" id="AMXF01000160">
    <property type="protein sequence ID" value="ENO95888.1"/>
    <property type="molecule type" value="Genomic_DNA"/>
</dbReference>
<dbReference type="PANTHER" id="PTHR39217:SF1">
    <property type="entry name" value="GLUTATHIONE SYNTHETASE"/>
    <property type="match status" value="1"/>
</dbReference>
<protein>
    <recommendedName>
        <fullName evidence="2">ATP-grasp domain-containing protein</fullName>
    </recommendedName>
</protein>
<accession>N6ZNM5</accession>
<dbReference type="Pfam" id="PF02955">
    <property type="entry name" value="GSH-S_ATP"/>
    <property type="match status" value="1"/>
</dbReference>
<dbReference type="PANTHER" id="PTHR39217">
    <property type="match status" value="1"/>
</dbReference>
<organism evidence="3 4">
    <name type="scientific">Thauera phenylacetica B4P</name>
    <dbReference type="NCBI Taxonomy" id="1234382"/>
    <lineage>
        <taxon>Bacteria</taxon>
        <taxon>Pseudomonadati</taxon>
        <taxon>Pseudomonadota</taxon>
        <taxon>Betaproteobacteria</taxon>
        <taxon>Rhodocyclales</taxon>
        <taxon>Zoogloeaceae</taxon>
        <taxon>Thauera</taxon>
    </lineage>
</organism>
<dbReference type="AlphaFoldDB" id="N6ZNM5"/>
<evidence type="ECO:0000313" key="3">
    <source>
        <dbReference type="EMBL" id="ENO95888.1"/>
    </source>
</evidence>
<dbReference type="InterPro" id="IPR053191">
    <property type="entry name" value="DcsG_Biosynth_Enzyme"/>
</dbReference>
<name>N6ZNM5_9RHOO</name>
<feature type="domain" description="ATP-grasp" evidence="2">
    <location>
        <begin position="91"/>
        <end position="280"/>
    </location>
</feature>
<dbReference type="Gene3D" id="3.40.50.20">
    <property type="match status" value="1"/>
</dbReference>
<keyword evidence="1" id="KW-0067">ATP-binding</keyword>
<dbReference type="RefSeq" id="WP_004370234.1">
    <property type="nucleotide sequence ID" value="NZ_AMXF01000160.1"/>
</dbReference>
<keyword evidence="4" id="KW-1185">Reference proteome</keyword>
<keyword evidence="1" id="KW-0547">Nucleotide-binding</keyword>
<evidence type="ECO:0000256" key="1">
    <source>
        <dbReference type="PROSITE-ProRule" id="PRU00409"/>
    </source>
</evidence>
<sequence>MALVTGAVMAKPDPETHLLVTALARRGIVADVLPWNSEQNWAAYPLVVVRTPWDYFRHLEAFLAWAERTSALTHLVNPATVIAWNSHKGYLRELAADGVAVVPTLWIERAAAAPGERLAAQGWDEVVVKPAVSIGAIGALRTRADDPACLAHLESLVAEGDVMVQPFVRSIAEAGEVSLIYFGGVFSHAICKRPAAGDYRVQDMYGGTVHAHTPTVAERTLAEAVLQHAPAATSYARVDLVSHEGRPVLMELEAIEPELFLGATPDAAANFAAELAHQLEVAQARG</sequence>
<proteinExistence type="predicted"/>